<dbReference type="GO" id="GO:0005737">
    <property type="term" value="C:cytoplasm"/>
    <property type="evidence" value="ECO:0007669"/>
    <property type="project" value="TreeGrafter"/>
</dbReference>
<feature type="domain" description="Gelsolin-like" evidence="1">
    <location>
        <begin position="313"/>
        <end position="383"/>
    </location>
</feature>
<dbReference type="InterPro" id="IPR007123">
    <property type="entry name" value="Gelsolin-like_dom"/>
</dbReference>
<gene>
    <name evidence="2" type="ORF">ASTO00021_LOCUS17609</name>
</gene>
<dbReference type="Pfam" id="PF00626">
    <property type="entry name" value="Gelsolin"/>
    <property type="match status" value="3"/>
</dbReference>
<dbReference type="AlphaFoldDB" id="A0A7S3V2P5"/>
<dbReference type="CDD" id="cd11290">
    <property type="entry name" value="gelsolin_S1_like"/>
    <property type="match status" value="1"/>
</dbReference>
<dbReference type="GO" id="GO:0015629">
    <property type="term" value="C:actin cytoskeleton"/>
    <property type="evidence" value="ECO:0007669"/>
    <property type="project" value="TreeGrafter"/>
</dbReference>
<dbReference type="Gene3D" id="3.40.20.10">
    <property type="entry name" value="Severin"/>
    <property type="match status" value="3"/>
</dbReference>
<dbReference type="SUPFAM" id="SSF82754">
    <property type="entry name" value="C-terminal, gelsolin-like domain of Sec23/24"/>
    <property type="match status" value="1"/>
</dbReference>
<dbReference type="InterPro" id="IPR007122">
    <property type="entry name" value="Villin/Gelsolin"/>
</dbReference>
<dbReference type="PRINTS" id="PR00597">
    <property type="entry name" value="GELSOLIN"/>
</dbReference>
<dbReference type="PANTHER" id="PTHR11977:SF130">
    <property type="entry name" value="SEVERIN"/>
    <property type="match status" value="1"/>
</dbReference>
<dbReference type="GO" id="GO:0051015">
    <property type="term" value="F:actin filament binding"/>
    <property type="evidence" value="ECO:0007669"/>
    <property type="project" value="InterPro"/>
</dbReference>
<dbReference type="PANTHER" id="PTHR11977">
    <property type="entry name" value="VILLIN"/>
    <property type="match status" value="1"/>
</dbReference>
<dbReference type="GO" id="GO:0008154">
    <property type="term" value="P:actin polymerization or depolymerization"/>
    <property type="evidence" value="ECO:0007669"/>
    <property type="project" value="TreeGrafter"/>
</dbReference>
<accession>A0A7S3V2P5</accession>
<feature type="domain" description="Gelsolin-like" evidence="1">
    <location>
        <begin position="53"/>
        <end position="137"/>
    </location>
</feature>
<dbReference type="InterPro" id="IPR029006">
    <property type="entry name" value="ADF-H/Gelsolin-like_dom_sf"/>
</dbReference>
<organism evidence="2">
    <name type="scientific">Aplanochytrium stocchinoi</name>
    <dbReference type="NCBI Taxonomy" id="215587"/>
    <lineage>
        <taxon>Eukaryota</taxon>
        <taxon>Sar</taxon>
        <taxon>Stramenopiles</taxon>
        <taxon>Bigyra</taxon>
        <taxon>Labyrinthulomycetes</taxon>
        <taxon>Thraustochytrida</taxon>
        <taxon>Thraustochytriidae</taxon>
        <taxon>Aplanochytrium</taxon>
    </lineage>
</organism>
<proteinExistence type="predicted"/>
<dbReference type="SMART" id="SM00262">
    <property type="entry name" value="GEL"/>
    <property type="match status" value="3"/>
</dbReference>
<dbReference type="EMBL" id="HBIN01022896">
    <property type="protein sequence ID" value="CAE0447640.1"/>
    <property type="molecule type" value="Transcribed_RNA"/>
</dbReference>
<sequence length="397" mass="45732">MVKYKWEESNLALFGSDLEKEIKKAAAQGENEWKKLKFSRKKSQVFVWRIEKFKVVPWPKSKYGAFHEGDSYVVLHVYKKSPTSDSLLYDIFFWIGADSTADEYGTAAYKTVELDHFLNDKAIQHREVQEHESDMFLELFPNIRYLEGGIESGFRHVNINDSGEKNTILLHVKGNKRIILKEVKCRRDRLNSGDVFILDTGLNIFQWNGKESNANEKLKANAFINSILSARAGKGKAITLDEGQGDVNCKEFWNKIPGERKLLGITVKKFNVKSAEAGGDDKNITEFRKKLFRLSDRTGKLKFNICSKSSLQQNNRVSEKKLDSNDVFIFDDGFKVWVWVGKDATKQERNSGMTYALKYIKEYKRPVSLPISRIDEGREPLTFTEHFSNFNSQCCIQ</sequence>
<reference evidence="2" key="1">
    <citation type="submission" date="2021-01" db="EMBL/GenBank/DDBJ databases">
        <authorList>
            <person name="Corre E."/>
            <person name="Pelletier E."/>
            <person name="Niang G."/>
            <person name="Scheremetjew M."/>
            <person name="Finn R."/>
            <person name="Kale V."/>
            <person name="Holt S."/>
            <person name="Cochrane G."/>
            <person name="Meng A."/>
            <person name="Brown T."/>
            <person name="Cohen L."/>
        </authorList>
    </citation>
    <scope>NUCLEOTIDE SEQUENCE</scope>
    <source>
        <strain evidence="2">GSBS06</strain>
    </source>
</reference>
<dbReference type="InterPro" id="IPR036180">
    <property type="entry name" value="Gelsolin-like_dom_sf"/>
</dbReference>
<name>A0A7S3V2P5_9STRA</name>
<dbReference type="SUPFAM" id="SSF55753">
    <property type="entry name" value="Actin depolymerizing proteins"/>
    <property type="match status" value="2"/>
</dbReference>
<evidence type="ECO:0000259" key="1">
    <source>
        <dbReference type="Pfam" id="PF00626"/>
    </source>
</evidence>
<feature type="domain" description="Gelsolin-like" evidence="1">
    <location>
        <begin position="181"/>
        <end position="239"/>
    </location>
</feature>
<protein>
    <recommendedName>
        <fullName evidence="1">Gelsolin-like domain-containing protein</fullName>
    </recommendedName>
</protein>
<evidence type="ECO:0000313" key="2">
    <source>
        <dbReference type="EMBL" id="CAE0447640.1"/>
    </source>
</evidence>